<name>A0A2W0C187_9BACL</name>
<dbReference type="AlphaFoldDB" id="A0A2W0C187"/>
<keyword evidence="1" id="KW-1133">Transmembrane helix</keyword>
<dbReference type="Proteomes" id="UP000247459">
    <property type="component" value="Unassembled WGS sequence"/>
</dbReference>
<organism evidence="2 3">
    <name type="scientific">Paenibacillus illinoisensis</name>
    <dbReference type="NCBI Taxonomy" id="59845"/>
    <lineage>
        <taxon>Bacteria</taxon>
        <taxon>Bacillati</taxon>
        <taxon>Bacillota</taxon>
        <taxon>Bacilli</taxon>
        <taxon>Bacillales</taxon>
        <taxon>Paenibacillaceae</taxon>
        <taxon>Paenibacillus</taxon>
    </lineage>
</organism>
<dbReference type="EMBL" id="PRLG01000039">
    <property type="protein sequence ID" value="PYY25447.1"/>
    <property type="molecule type" value="Genomic_DNA"/>
</dbReference>
<reference evidence="2 3" key="1">
    <citation type="submission" date="2018-01" db="EMBL/GenBank/DDBJ databases">
        <title>Genome sequence of the PGP bacterium Paenibacillus illinoisensis E3.</title>
        <authorList>
            <person name="Rolli E."/>
            <person name="Marasco R."/>
            <person name="Bessem C."/>
            <person name="Michoud G."/>
            <person name="Gaiarsa S."/>
            <person name="Borin S."/>
            <person name="Daffonchio D."/>
        </authorList>
    </citation>
    <scope>NUCLEOTIDE SEQUENCE [LARGE SCALE GENOMIC DNA]</scope>
    <source>
        <strain evidence="2 3">E3</strain>
    </source>
</reference>
<sequence length="75" mass="8362">MDSSVSGGTSLYLFFSGLFGIAVTILGLIALIWVIIVLSNTNTYLKMLIHDRKERQKIPLTKALANPLVNQERQE</sequence>
<protein>
    <submittedName>
        <fullName evidence="2">Uncharacterized protein</fullName>
    </submittedName>
</protein>
<evidence type="ECO:0000313" key="2">
    <source>
        <dbReference type="EMBL" id="PYY25447.1"/>
    </source>
</evidence>
<dbReference type="OrthoDB" id="2666920at2"/>
<feature type="transmembrane region" description="Helical" evidence="1">
    <location>
        <begin position="12"/>
        <end position="38"/>
    </location>
</feature>
<dbReference type="RefSeq" id="WP_110823308.1">
    <property type="nucleotide sequence ID" value="NZ_PRLG01000039.1"/>
</dbReference>
<accession>A0A2W0C187</accession>
<comment type="caution">
    <text evidence="2">The sequence shown here is derived from an EMBL/GenBank/DDBJ whole genome shotgun (WGS) entry which is preliminary data.</text>
</comment>
<proteinExistence type="predicted"/>
<keyword evidence="1" id="KW-0812">Transmembrane</keyword>
<keyword evidence="1" id="KW-0472">Membrane</keyword>
<gene>
    <name evidence="2" type="ORF">PIL02S_07056</name>
</gene>
<evidence type="ECO:0000256" key="1">
    <source>
        <dbReference type="SAM" id="Phobius"/>
    </source>
</evidence>
<evidence type="ECO:0000313" key="3">
    <source>
        <dbReference type="Proteomes" id="UP000247459"/>
    </source>
</evidence>